<keyword evidence="3" id="KW-0949">S-adenosyl-L-methionine</keyword>
<protein>
    <submittedName>
        <fullName evidence="5">SAM-dependent methyltransferase</fullName>
    </submittedName>
</protein>
<evidence type="ECO:0000256" key="2">
    <source>
        <dbReference type="ARBA" id="ARBA00022679"/>
    </source>
</evidence>
<keyword evidence="6" id="KW-1185">Reference proteome</keyword>
<keyword evidence="1 5" id="KW-0489">Methyltransferase</keyword>
<accession>A0A918AUB8</accession>
<feature type="domain" description="Methyltransferase" evidence="4">
    <location>
        <begin position="50"/>
        <end position="144"/>
    </location>
</feature>
<dbReference type="PANTHER" id="PTHR43464">
    <property type="entry name" value="METHYLTRANSFERASE"/>
    <property type="match status" value="1"/>
</dbReference>
<gene>
    <name evidence="5" type="ORF">GCM10010185_57140</name>
</gene>
<dbReference type="Gene3D" id="3.40.50.150">
    <property type="entry name" value="Vaccinia Virus protein VP39"/>
    <property type="match status" value="1"/>
</dbReference>
<comment type="caution">
    <text evidence="5">The sequence shown here is derived from an EMBL/GenBank/DDBJ whole genome shotgun (WGS) entry which is preliminary data.</text>
</comment>
<dbReference type="InterPro" id="IPR041698">
    <property type="entry name" value="Methyltransf_25"/>
</dbReference>
<dbReference type="SUPFAM" id="SSF53335">
    <property type="entry name" value="S-adenosyl-L-methionine-dependent methyltransferases"/>
    <property type="match status" value="1"/>
</dbReference>
<evidence type="ECO:0000313" key="6">
    <source>
        <dbReference type="Proteomes" id="UP000639606"/>
    </source>
</evidence>
<dbReference type="PANTHER" id="PTHR43464:SF19">
    <property type="entry name" value="UBIQUINONE BIOSYNTHESIS O-METHYLTRANSFERASE, MITOCHONDRIAL"/>
    <property type="match status" value="1"/>
</dbReference>
<sequence>MKAFTDSWVDKFATVYADSPLAELSWFTASPGIELIKLVIDGVIRRGDRVVDLGSGPGVDAVFLAAQGMDVTGVDLSEQAVERARAWADLAGVSARFIQGDALDVPLPSHQADVVTDSFVFHNMRDEARPVYAAEVHRLLRPGGLFVLNSFSDHMVEGTGPRRVTSAEILATFDSNRFECVELRLYRNLPTATKPNQVHWIGQFRAR</sequence>
<dbReference type="GO" id="GO:0008168">
    <property type="term" value="F:methyltransferase activity"/>
    <property type="evidence" value="ECO:0007669"/>
    <property type="project" value="UniProtKB-KW"/>
</dbReference>
<evidence type="ECO:0000259" key="4">
    <source>
        <dbReference type="Pfam" id="PF13649"/>
    </source>
</evidence>
<dbReference type="EMBL" id="BMRG01000016">
    <property type="protein sequence ID" value="GGP76074.1"/>
    <property type="molecule type" value="Genomic_DNA"/>
</dbReference>
<reference evidence="5" key="1">
    <citation type="journal article" date="2014" name="Int. J. Syst. Evol. Microbiol.">
        <title>Complete genome sequence of Corynebacterium casei LMG S-19264T (=DSM 44701T), isolated from a smear-ripened cheese.</title>
        <authorList>
            <consortium name="US DOE Joint Genome Institute (JGI-PGF)"/>
            <person name="Walter F."/>
            <person name="Albersmeier A."/>
            <person name="Kalinowski J."/>
            <person name="Ruckert C."/>
        </authorList>
    </citation>
    <scope>NUCLEOTIDE SEQUENCE</scope>
    <source>
        <strain evidence="5">JCM 3313</strain>
    </source>
</reference>
<evidence type="ECO:0000313" key="5">
    <source>
        <dbReference type="EMBL" id="GGP76074.1"/>
    </source>
</evidence>
<evidence type="ECO:0000256" key="3">
    <source>
        <dbReference type="ARBA" id="ARBA00022691"/>
    </source>
</evidence>
<reference evidence="5" key="2">
    <citation type="submission" date="2020-09" db="EMBL/GenBank/DDBJ databases">
        <authorList>
            <person name="Sun Q."/>
            <person name="Ohkuma M."/>
        </authorList>
    </citation>
    <scope>NUCLEOTIDE SEQUENCE</scope>
    <source>
        <strain evidence="5">JCM 3313</strain>
    </source>
</reference>
<dbReference type="GO" id="GO:0032259">
    <property type="term" value="P:methylation"/>
    <property type="evidence" value="ECO:0007669"/>
    <property type="project" value="UniProtKB-KW"/>
</dbReference>
<organism evidence="5 6">
    <name type="scientific">Saccharothrix coeruleofusca</name>
    <dbReference type="NCBI Taxonomy" id="33919"/>
    <lineage>
        <taxon>Bacteria</taxon>
        <taxon>Bacillati</taxon>
        <taxon>Actinomycetota</taxon>
        <taxon>Actinomycetes</taxon>
        <taxon>Pseudonocardiales</taxon>
        <taxon>Pseudonocardiaceae</taxon>
        <taxon>Saccharothrix</taxon>
    </lineage>
</organism>
<proteinExistence type="predicted"/>
<dbReference type="Pfam" id="PF13649">
    <property type="entry name" value="Methyltransf_25"/>
    <property type="match status" value="1"/>
</dbReference>
<name>A0A918AUB8_9PSEU</name>
<dbReference type="CDD" id="cd02440">
    <property type="entry name" value="AdoMet_MTases"/>
    <property type="match status" value="1"/>
</dbReference>
<keyword evidence="2" id="KW-0808">Transferase</keyword>
<evidence type="ECO:0000256" key="1">
    <source>
        <dbReference type="ARBA" id="ARBA00022603"/>
    </source>
</evidence>
<dbReference type="RefSeq" id="WP_189226423.1">
    <property type="nucleotide sequence ID" value="NZ_BMRG01000016.1"/>
</dbReference>
<dbReference type="InterPro" id="IPR029063">
    <property type="entry name" value="SAM-dependent_MTases_sf"/>
</dbReference>
<dbReference type="Proteomes" id="UP000639606">
    <property type="component" value="Unassembled WGS sequence"/>
</dbReference>
<dbReference type="AlphaFoldDB" id="A0A918AUB8"/>